<feature type="domain" description="EamA" evidence="7">
    <location>
        <begin position="152"/>
        <end position="283"/>
    </location>
</feature>
<dbReference type="GO" id="GO:0016020">
    <property type="term" value="C:membrane"/>
    <property type="evidence" value="ECO:0007669"/>
    <property type="project" value="UniProtKB-SubCell"/>
</dbReference>
<dbReference type="AlphaFoldDB" id="A0A3P3VT63"/>
<feature type="transmembrane region" description="Helical" evidence="6">
    <location>
        <begin position="65"/>
        <end position="87"/>
    </location>
</feature>
<dbReference type="OrthoDB" id="5186724at2"/>
<feature type="transmembrane region" description="Helical" evidence="6">
    <location>
        <begin position="147"/>
        <end position="167"/>
    </location>
</feature>
<keyword evidence="9" id="KW-1185">Reference proteome</keyword>
<proteinExistence type="inferred from homology"/>
<evidence type="ECO:0000256" key="5">
    <source>
        <dbReference type="ARBA" id="ARBA00023136"/>
    </source>
</evidence>
<evidence type="ECO:0000259" key="7">
    <source>
        <dbReference type="Pfam" id="PF00892"/>
    </source>
</evidence>
<evidence type="ECO:0000256" key="6">
    <source>
        <dbReference type="SAM" id="Phobius"/>
    </source>
</evidence>
<feature type="domain" description="EamA" evidence="7">
    <location>
        <begin position="4"/>
        <end position="137"/>
    </location>
</feature>
<dbReference type="Pfam" id="PF00892">
    <property type="entry name" value="EamA"/>
    <property type="match status" value="2"/>
</dbReference>
<protein>
    <submittedName>
        <fullName evidence="8">DMT family transporter</fullName>
    </submittedName>
</protein>
<gene>
    <name evidence="8" type="ORF">EG850_10715</name>
</gene>
<feature type="transmembrane region" description="Helical" evidence="6">
    <location>
        <begin position="123"/>
        <end position="141"/>
    </location>
</feature>
<evidence type="ECO:0000313" key="8">
    <source>
        <dbReference type="EMBL" id="RRJ86002.1"/>
    </source>
</evidence>
<feature type="transmembrane region" description="Helical" evidence="6">
    <location>
        <begin position="266"/>
        <end position="285"/>
    </location>
</feature>
<evidence type="ECO:0000256" key="2">
    <source>
        <dbReference type="ARBA" id="ARBA00007362"/>
    </source>
</evidence>
<dbReference type="EMBL" id="RQVS01000013">
    <property type="protein sequence ID" value="RRJ86002.1"/>
    <property type="molecule type" value="Genomic_DNA"/>
</dbReference>
<dbReference type="RefSeq" id="WP_124973315.1">
    <property type="nucleotide sequence ID" value="NZ_RQVS01000013.1"/>
</dbReference>
<organism evidence="8 9">
    <name type="scientific">Gulosibacter macacae</name>
    <dbReference type="NCBI Taxonomy" id="2488791"/>
    <lineage>
        <taxon>Bacteria</taxon>
        <taxon>Bacillati</taxon>
        <taxon>Actinomycetota</taxon>
        <taxon>Actinomycetes</taxon>
        <taxon>Micrococcales</taxon>
        <taxon>Microbacteriaceae</taxon>
        <taxon>Gulosibacter</taxon>
    </lineage>
</organism>
<evidence type="ECO:0000256" key="1">
    <source>
        <dbReference type="ARBA" id="ARBA00004141"/>
    </source>
</evidence>
<name>A0A3P3VT63_9MICO</name>
<keyword evidence="5 6" id="KW-0472">Membrane</keyword>
<sequence>MKLAIAALVAANLFWAGNFVFSPAAVAEVSAFGLSFWRWLFGLPLIFALAWFIDRPRWGEVLRRWPTHLGQAFTGLVGFSVFTYLAVEQISPVNASLVQAINPAMILLLSSWMLRSRPLRQELIGMAISTVGVVIVLLGPGDIVVNPGSLGLGVLYMVLAVICWSIYTVRGRAVVDPPLTSSTMQVAFATLITLPLAAISGGLSLDISPTALASILYIAIFASVGALVAWNFGVARVGPNAAGVYLNLLPVFTALLAVLFGAPLTLAQIFGGLLVLGGMVLVTRASRERM</sequence>
<keyword evidence="4 6" id="KW-1133">Transmembrane helix</keyword>
<reference evidence="8 9" key="1">
    <citation type="submission" date="2018-11" db="EMBL/GenBank/DDBJ databases">
        <title>YIM 102482-1 draft genome.</title>
        <authorList>
            <person name="Li G."/>
            <person name="Jiang Y."/>
        </authorList>
    </citation>
    <scope>NUCLEOTIDE SEQUENCE [LARGE SCALE GENOMIC DNA]</scope>
    <source>
        <strain evidence="8 9">YIM 102482-1</strain>
    </source>
</reference>
<comment type="caution">
    <text evidence="8">The sequence shown here is derived from an EMBL/GenBank/DDBJ whole genome shotgun (WGS) entry which is preliminary data.</text>
</comment>
<comment type="subcellular location">
    <subcellularLocation>
        <location evidence="1">Membrane</location>
        <topology evidence="1">Multi-pass membrane protein</topology>
    </subcellularLocation>
</comment>
<evidence type="ECO:0000313" key="9">
    <source>
        <dbReference type="Proteomes" id="UP000274391"/>
    </source>
</evidence>
<dbReference type="PANTHER" id="PTHR32322:SF2">
    <property type="entry name" value="EAMA DOMAIN-CONTAINING PROTEIN"/>
    <property type="match status" value="1"/>
</dbReference>
<feature type="transmembrane region" description="Helical" evidence="6">
    <location>
        <begin position="37"/>
        <end position="53"/>
    </location>
</feature>
<evidence type="ECO:0000256" key="4">
    <source>
        <dbReference type="ARBA" id="ARBA00022989"/>
    </source>
</evidence>
<dbReference type="InterPro" id="IPR000620">
    <property type="entry name" value="EamA_dom"/>
</dbReference>
<dbReference type="InterPro" id="IPR050638">
    <property type="entry name" value="AA-Vitamin_Transporters"/>
</dbReference>
<accession>A0A3P3VT63</accession>
<comment type="similarity">
    <text evidence="2">Belongs to the EamA transporter family.</text>
</comment>
<keyword evidence="3 6" id="KW-0812">Transmembrane</keyword>
<feature type="transmembrane region" description="Helical" evidence="6">
    <location>
        <begin position="242"/>
        <end position="260"/>
    </location>
</feature>
<feature type="transmembrane region" description="Helical" evidence="6">
    <location>
        <begin position="179"/>
        <end position="199"/>
    </location>
</feature>
<dbReference type="InterPro" id="IPR037185">
    <property type="entry name" value="EmrE-like"/>
</dbReference>
<dbReference type="Proteomes" id="UP000274391">
    <property type="component" value="Unassembled WGS sequence"/>
</dbReference>
<evidence type="ECO:0000256" key="3">
    <source>
        <dbReference type="ARBA" id="ARBA00022692"/>
    </source>
</evidence>
<feature type="transmembrane region" description="Helical" evidence="6">
    <location>
        <begin position="93"/>
        <end position="114"/>
    </location>
</feature>
<dbReference type="PANTHER" id="PTHR32322">
    <property type="entry name" value="INNER MEMBRANE TRANSPORTER"/>
    <property type="match status" value="1"/>
</dbReference>
<feature type="transmembrane region" description="Helical" evidence="6">
    <location>
        <begin position="211"/>
        <end position="230"/>
    </location>
</feature>
<dbReference type="SUPFAM" id="SSF103481">
    <property type="entry name" value="Multidrug resistance efflux transporter EmrE"/>
    <property type="match status" value="2"/>
</dbReference>